<keyword evidence="2" id="KW-1185">Reference proteome</keyword>
<reference evidence="1" key="1">
    <citation type="submission" date="2023-08" db="EMBL/GenBank/DDBJ databases">
        <title>A de novo genome assembly of Solanum verrucosum Schlechtendal, a Mexican diploid species geographically isolated from the other diploid A-genome species in potato relatives.</title>
        <authorList>
            <person name="Hosaka K."/>
        </authorList>
    </citation>
    <scope>NUCLEOTIDE SEQUENCE</scope>
    <source>
        <tissue evidence="1">Young leaves</tissue>
    </source>
</reference>
<protein>
    <submittedName>
        <fullName evidence="1">Uncharacterized protein</fullName>
    </submittedName>
</protein>
<proteinExistence type="predicted"/>
<evidence type="ECO:0000313" key="1">
    <source>
        <dbReference type="EMBL" id="WMV07997.1"/>
    </source>
</evidence>
<name>A0AAF0PP67_SOLVR</name>
<gene>
    <name evidence="1" type="ORF">MTR67_001382</name>
</gene>
<evidence type="ECO:0000313" key="2">
    <source>
        <dbReference type="Proteomes" id="UP001234989"/>
    </source>
</evidence>
<accession>A0AAF0PP67</accession>
<dbReference type="Proteomes" id="UP001234989">
    <property type="component" value="Chromosome 1"/>
</dbReference>
<dbReference type="AlphaFoldDB" id="A0AAF0PP67"/>
<organism evidence="1 2">
    <name type="scientific">Solanum verrucosum</name>
    <dbReference type="NCBI Taxonomy" id="315347"/>
    <lineage>
        <taxon>Eukaryota</taxon>
        <taxon>Viridiplantae</taxon>
        <taxon>Streptophyta</taxon>
        <taxon>Embryophyta</taxon>
        <taxon>Tracheophyta</taxon>
        <taxon>Spermatophyta</taxon>
        <taxon>Magnoliopsida</taxon>
        <taxon>eudicotyledons</taxon>
        <taxon>Gunneridae</taxon>
        <taxon>Pentapetalae</taxon>
        <taxon>asterids</taxon>
        <taxon>lamiids</taxon>
        <taxon>Solanales</taxon>
        <taxon>Solanaceae</taxon>
        <taxon>Solanoideae</taxon>
        <taxon>Solaneae</taxon>
        <taxon>Solanum</taxon>
    </lineage>
</organism>
<sequence length="176" mass="19837">MLTLLRNAIMRPKRAATRELDMRVAIMTPIPGPEMHMIGLENGFNRVSLVGLFRPHCRVQRVIGASNDEPHLRSLDGVSWKPSVPAFLGLMMSKDGIIIDSVKIEVIHDWDMPTSLTKLSTQFFNVLLVHRYVSNESHVLQYDAIELDDCLTFGEELVAILARDLPKLHSRAIVVV</sequence>
<dbReference type="EMBL" id="CP133612">
    <property type="protein sequence ID" value="WMV07997.1"/>
    <property type="molecule type" value="Genomic_DNA"/>
</dbReference>